<dbReference type="Pfam" id="PF00406">
    <property type="entry name" value="ADK"/>
    <property type="match status" value="1"/>
</dbReference>
<evidence type="ECO:0000256" key="1">
    <source>
        <dbReference type="ARBA" id="ARBA00022679"/>
    </source>
</evidence>
<name>A0A7R9LHY4_9ACAR</name>
<evidence type="ECO:0000256" key="3">
    <source>
        <dbReference type="ARBA" id="ARBA00022777"/>
    </source>
</evidence>
<gene>
    <name evidence="5" type="ORF">OSB1V03_LOCUS18356</name>
</gene>
<dbReference type="InterPro" id="IPR027417">
    <property type="entry name" value="P-loop_NTPase"/>
</dbReference>
<evidence type="ECO:0000313" key="6">
    <source>
        <dbReference type="Proteomes" id="UP000759131"/>
    </source>
</evidence>
<sequence>MKGNFKEDMEEEKQLYFWGSISKKFLKTKQTNKNIKRIIGYTKEGGPGSGKGTQCDRIVKQYGFTHLSTGDLLRDEVASGSELGKKLNEVMKSGKLVSNEQVLALLKNAVQKKSSTSKGFLIDGYPRQV</sequence>
<dbReference type="EMBL" id="CAJPIZ010024148">
    <property type="protein sequence ID" value="CAG2118404.1"/>
    <property type="molecule type" value="Genomic_DNA"/>
</dbReference>
<dbReference type="SUPFAM" id="SSF52540">
    <property type="entry name" value="P-loop containing nucleoside triphosphate hydrolases"/>
    <property type="match status" value="1"/>
</dbReference>
<dbReference type="GO" id="GO:0005524">
    <property type="term" value="F:ATP binding"/>
    <property type="evidence" value="ECO:0007669"/>
    <property type="project" value="InterPro"/>
</dbReference>
<dbReference type="GO" id="GO:0006139">
    <property type="term" value="P:nucleobase-containing compound metabolic process"/>
    <property type="evidence" value="ECO:0007669"/>
    <property type="project" value="InterPro"/>
</dbReference>
<dbReference type="EMBL" id="OC878723">
    <property type="protein sequence ID" value="CAD7640758.1"/>
    <property type="molecule type" value="Genomic_DNA"/>
</dbReference>
<dbReference type="PRINTS" id="PR00094">
    <property type="entry name" value="ADENYLTKNASE"/>
</dbReference>
<dbReference type="GO" id="GO:0019205">
    <property type="term" value="F:nucleobase-containing compound kinase activity"/>
    <property type="evidence" value="ECO:0007669"/>
    <property type="project" value="InterPro"/>
</dbReference>
<dbReference type="Proteomes" id="UP000759131">
    <property type="component" value="Unassembled WGS sequence"/>
</dbReference>
<keyword evidence="3 4" id="KW-0418">Kinase</keyword>
<proteinExistence type="inferred from homology"/>
<dbReference type="InterPro" id="IPR000850">
    <property type="entry name" value="Adenylat/UMP-CMP_kin"/>
</dbReference>
<evidence type="ECO:0008006" key="7">
    <source>
        <dbReference type="Google" id="ProtNLM"/>
    </source>
</evidence>
<evidence type="ECO:0000256" key="4">
    <source>
        <dbReference type="RuleBase" id="RU003330"/>
    </source>
</evidence>
<reference evidence="5" key="1">
    <citation type="submission" date="2020-11" db="EMBL/GenBank/DDBJ databases">
        <authorList>
            <person name="Tran Van P."/>
        </authorList>
    </citation>
    <scope>NUCLEOTIDE SEQUENCE</scope>
</reference>
<keyword evidence="2" id="KW-0547">Nucleotide-binding</keyword>
<protein>
    <recommendedName>
        <fullName evidence="7">Adenylate kinase</fullName>
    </recommendedName>
</protein>
<dbReference type="Gene3D" id="3.40.50.300">
    <property type="entry name" value="P-loop containing nucleotide triphosphate hydrolases"/>
    <property type="match status" value="1"/>
</dbReference>
<accession>A0A7R9LHY4</accession>
<dbReference type="PANTHER" id="PTHR23359">
    <property type="entry name" value="NUCLEOTIDE KINASE"/>
    <property type="match status" value="1"/>
</dbReference>
<evidence type="ECO:0000256" key="2">
    <source>
        <dbReference type="ARBA" id="ARBA00022741"/>
    </source>
</evidence>
<dbReference type="OrthoDB" id="442176at2759"/>
<evidence type="ECO:0000313" key="5">
    <source>
        <dbReference type="EMBL" id="CAD7640758.1"/>
    </source>
</evidence>
<keyword evidence="1 4" id="KW-0808">Transferase</keyword>
<organism evidence="5">
    <name type="scientific">Medioppia subpectinata</name>
    <dbReference type="NCBI Taxonomy" id="1979941"/>
    <lineage>
        <taxon>Eukaryota</taxon>
        <taxon>Metazoa</taxon>
        <taxon>Ecdysozoa</taxon>
        <taxon>Arthropoda</taxon>
        <taxon>Chelicerata</taxon>
        <taxon>Arachnida</taxon>
        <taxon>Acari</taxon>
        <taxon>Acariformes</taxon>
        <taxon>Sarcoptiformes</taxon>
        <taxon>Oribatida</taxon>
        <taxon>Brachypylina</taxon>
        <taxon>Oppioidea</taxon>
        <taxon>Oppiidae</taxon>
        <taxon>Medioppia</taxon>
    </lineage>
</organism>
<keyword evidence="6" id="KW-1185">Reference proteome</keyword>
<dbReference type="AlphaFoldDB" id="A0A7R9LHY4"/>
<comment type="similarity">
    <text evidence="4">Belongs to the adenylate kinase family.</text>
</comment>
<dbReference type="CDD" id="cd01428">
    <property type="entry name" value="ADK"/>
    <property type="match status" value="1"/>
</dbReference>